<evidence type="ECO:0000313" key="3">
    <source>
        <dbReference type="Proteomes" id="UP000250028"/>
    </source>
</evidence>
<protein>
    <submittedName>
        <fullName evidence="2">Secretory lipase</fullName>
    </submittedName>
</protein>
<gene>
    <name evidence="2" type="ORF">SAMN04489750_2551</name>
</gene>
<dbReference type="PIRSF" id="PIRSF029171">
    <property type="entry name" value="Esterase_LipA"/>
    <property type="match status" value="1"/>
</dbReference>
<feature type="chain" id="PRO_5016144298" evidence="1">
    <location>
        <begin position="29"/>
        <end position="426"/>
    </location>
</feature>
<dbReference type="RefSeq" id="WP_109686321.1">
    <property type="nucleotide sequence ID" value="NZ_QGDN01000001.1"/>
</dbReference>
<dbReference type="InterPro" id="IPR005152">
    <property type="entry name" value="Lipase_secreted"/>
</dbReference>
<dbReference type="EMBL" id="UESZ01000001">
    <property type="protein sequence ID" value="SSA35202.1"/>
    <property type="molecule type" value="Genomic_DNA"/>
</dbReference>
<evidence type="ECO:0000313" key="2">
    <source>
        <dbReference type="EMBL" id="SSA35202.1"/>
    </source>
</evidence>
<proteinExistence type="predicted"/>
<sequence>MLRTVSTAAVAATLAAGGLTALAPSASAASFYDPPAAVPATPGTVIYAQPVSTSYAAKATKIMYSSIDSSGQPVAVTGLYLQPTAAWKGSGSRPLVSYAFGTIGQGDQCAPSKLLQNPISISGNGSGGITTALGYDAIFVGDLLNRGYSVVVTDYVGLGTTDRVHTYMNRLDQGHAVLDAVRAARNLSGTDITASSRVATWGYSQGGGATGSAAELQPSYAPDVQLAGSFVGAPPADLNVVIKGIEGNAIAGVLGYAINGLAQSYPALQPILDANTKDAGKAALKSLSTQCIADTVLSYGGATSTKWITGGRSLSDVIAANPVAQQIVSDQRIGRLKPTSPVLLTTDLADQTVPHSQVRQLAVDWCAKGARVNYTTYGLNIQDGDKLAVHHLGGMVESWQPALNWVSARLAGVPEYGNCLFLPLLK</sequence>
<name>A0A2Y9BU63_9MICO</name>
<keyword evidence="3" id="KW-1185">Reference proteome</keyword>
<feature type="signal peptide" evidence="1">
    <location>
        <begin position="1"/>
        <end position="28"/>
    </location>
</feature>
<dbReference type="PANTHER" id="PTHR34853">
    <property type="match status" value="1"/>
</dbReference>
<evidence type="ECO:0000256" key="1">
    <source>
        <dbReference type="SAM" id="SignalP"/>
    </source>
</evidence>
<reference evidence="3" key="1">
    <citation type="submission" date="2016-10" db="EMBL/GenBank/DDBJ databases">
        <authorList>
            <person name="Varghese N."/>
            <person name="Submissions S."/>
        </authorList>
    </citation>
    <scope>NUCLEOTIDE SEQUENCE [LARGE SCALE GENOMIC DNA]</scope>
    <source>
        <strain evidence="3">DSM 22951</strain>
    </source>
</reference>
<dbReference type="Proteomes" id="UP000250028">
    <property type="component" value="Unassembled WGS sequence"/>
</dbReference>
<organism evidence="2 3">
    <name type="scientific">Branchiibius hedensis</name>
    <dbReference type="NCBI Taxonomy" id="672460"/>
    <lineage>
        <taxon>Bacteria</taxon>
        <taxon>Bacillati</taxon>
        <taxon>Actinomycetota</taxon>
        <taxon>Actinomycetes</taxon>
        <taxon>Micrococcales</taxon>
        <taxon>Dermacoccaceae</taxon>
        <taxon>Branchiibius</taxon>
    </lineage>
</organism>
<dbReference type="PANTHER" id="PTHR34853:SF1">
    <property type="entry name" value="LIPASE 5"/>
    <property type="match status" value="1"/>
</dbReference>
<dbReference type="AlphaFoldDB" id="A0A2Y9BU63"/>
<keyword evidence="1" id="KW-0732">Signal</keyword>
<accession>A0A2Y9BU63</accession>
<dbReference type="GO" id="GO:0016042">
    <property type="term" value="P:lipid catabolic process"/>
    <property type="evidence" value="ECO:0007669"/>
    <property type="project" value="InterPro"/>
</dbReference>
<dbReference type="OrthoDB" id="9798122at2"/>
<dbReference type="Pfam" id="PF03583">
    <property type="entry name" value="LIP"/>
    <property type="match status" value="1"/>
</dbReference>
<dbReference type="InterPro" id="IPR029058">
    <property type="entry name" value="AB_hydrolase_fold"/>
</dbReference>
<dbReference type="GO" id="GO:0004806">
    <property type="term" value="F:triacylglycerol lipase activity"/>
    <property type="evidence" value="ECO:0007669"/>
    <property type="project" value="InterPro"/>
</dbReference>
<dbReference type="Gene3D" id="1.10.260.130">
    <property type="match status" value="1"/>
</dbReference>
<dbReference type="SUPFAM" id="SSF53474">
    <property type="entry name" value="alpha/beta-Hydrolases"/>
    <property type="match status" value="1"/>
</dbReference>
<dbReference type="Gene3D" id="3.40.50.1820">
    <property type="entry name" value="alpha/beta hydrolase"/>
    <property type="match status" value="1"/>
</dbReference>